<evidence type="ECO:0000256" key="2">
    <source>
        <dbReference type="ARBA" id="ARBA00008860"/>
    </source>
</evidence>
<feature type="region of interest" description="Disordered" evidence="7">
    <location>
        <begin position="99"/>
        <end position="161"/>
    </location>
</feature>
<keyword evidence="5" id="KW-0687">Ribonucleoprotein</keyword>
<dbReference type="GO" id="GO:1990904">
    <property type="term" value="C:ribonucleoprotein complex"/>
    <property type="evidence" value="ECO:0007669"/>
    <property type="project" value="UniProtKB-KW"/>
</dbReference>
<organism evidence="8 9">
    <name type="scientific">Penicillium canescens</name>
    <dbReference type="NCBI Taxonomy" id="5083"/>
    <lineage>
        <taxon>Eukaryota</taxon>
        <taxon>Fungi</taxon>
        <taxon>Dikarya</taxon>
        <taxon>Ascomycota</taxon>
        <taxon>Pezizomycotina</taxon>
        <taxon>Eurotiomycetes</taxon>
        <taxon>Eurotiomycetidae</taxon>
        <taxon>Eurotiales</taxon>
        <taxon>Aspergillaceae</taxon>
        <taxon>Penicillium</taxon>
    </lineage>
</organism>
<evidence type="ECO:0000256" key="4">
    <source>
        <dbReference type="ARBA" id="ARBA00023128"/>
    </source>
</evidence>
<evidence type="ECO:0000256" key="5">
    <source>
        <dbReference type="ARBA" id="ARBA00023274"/>
    </source>
</evidence>
<dbReference type="GO" id="GO:0005739">
    <property type="term" value="C:mitochondrion"/>
    <property type="evidence" value="ECO:0007669"/>
    <property type="project" value="UniProtKB-SubCell"/>
</dbReference>
<comment type="similarity">
    <text evidence="2">Belongs to the mitochondrion-specific ribosomal protein mL50 family.</text>
</comment>
<evidence type="ECO:0000313" key="8">
    <source>
        <dbReference type="EMBL" id="KAJ6043451.1"/>
    </source>
</evidence>
<dbReference type="GO" id="GO:0005840">
    <property type="term" value="C:ribosome"/>
    <property type="evidence" value="ECO:0007669"/>
    <property type="project" value="UniProtKB-KW"/>
</dbReference>
<dbReference type="EMBL" id="JAQJZL010000004">
    <property type="protein sequence ID" value="KAJ6043451.1"/>
    <property type="molecule type" value="Genomic_DNA"/>
</dbReference>
<evidence type="ECO:0000313" key="9">
    <source>
        <dbReference type="Proteomes" id="UP001219568"/>
    </source>
</evidence>
<accession>A0AAD6N942</accession>
<comment type="subcellular location">
    <subcellularLocation>
        <location evidence="1">Mitochondrion</location>
    </subcellularLocation>
</comment>
<keyword evidence="9" id="KW-1185">Reference proteome</keyword>
<name>A0AAD6N942_PENCN</name>
<sequence>MISTSSFIDSAISPIYIRLEVLRAKNAKHRNPISRDPTFSDLFLRASPSPLDQTSFAPAHTMRPSMRLPLREAKYVCSSCRVGATPRISPLNQQFLRNASDSPGLLERTRRKLWGTDKPPGPADPYSGSQLIPQEEPAAETTGLSPGKGEEETPFPDDMDLQSLDWNNMPRVGYTKDKEWIINGATKADKVKPWYKTKWPLPLEQALHQVVIEFSVMSMVGKNYSAMEDYEQRFGYVRSNFKHCSVEGESAEWGDRLRFAGRGTRDRLLAFFGAIGKPDTPKESIFFQLSSEGKLRKDRYWEGGKLGKRNESTMSSLPLNDPAMKFAFFTRLSKLTGLRIPDAIYSSTTATTVGEAIAAYKELIKQSTKMTPVRLHEQMAKMGTEKLSNVKIYDTRRTRQDNDEDVGRKKVIVTSLYENGLISHPLGKRKEWIKLQKKQAAEELELKAN</sequence>
<evidence type="ECO:0000256" key="7">
    <source>
        <dbReference type="SAM" id="MobiDB-lite"/>
    </source>
</evidence>
<dbReference type="InterPro" id="IPR018305">
    <property type="entry name" value="Ribosomal_m50"/>
</dbReference>
<dbReference type="Pfam" id="PF10501">
    <property type="entry name" value="Ribosomal_L50"/>
    <property type="match status" value="1"/>
</dbReference>
<protein>
    <recommendedName>
        <fullName evidence="6">Large ribosomal subunit protein mL50</fullName>
    </recommendedName>
</protein>
<gene>
    <name evidence="8" type="ORF">N7460_004806</name>
</gene>
<evidence type="ECO:0000256" key="6">
    <source>
        <dbReference type="ARBA" id="ARBA00035183"/>
    </source>
</evidence>
<evidence type="ECO:0000256" key="1">
    <source>
        <dbReference type="ARBA" id="ARBA00004173"/>
    </source>
</evidence>
<dbReference type="AlphaFoldDB" id="A0AAD6N942"/>
<reference evidence="8" key="2">
    <citation type="submission" date="2023-01" db="EMBL/GenBank/DDBJ databases">
        <authorList>
            <person name="Petersen C."/>
        </authorList>
    </citation>
    <scope>NUCLEOTIDE SEQUENCE</scope>
    <source>
        <strain evidence="8">IBT 15450</strain>
    </source>
</reference>
<comment type="caution">
    <text evidence="8">The sequence shown here is derived from an EMBL/GenBank/DDBJ whole genome shotgun (WGS) entry which is preliminary data.</text>
</comment>
<keyword evidence="3" id="KW-0689">Ribosomal protein</keyword>
<keyword evidence="4" id="KW-0496">Mitochondrion</keyword>
<proteinExistence type="inferred from homology"/>
<dbReference type="Proteomes" id="UP001219568">
    <property type="component" value="Unassembled WGS sequence"/>
</dbReference>
<evidence type="ECO:0000256" key="3">
    <source>
        <dbReference type="ARBA" id="ARBA00022980"/>
    </source>
</evidence>
<reference evidence="8" key="1">
    <citation type="journal article" date="2023" name="IMA Fungus">
        <title>Comparative genomic study of the Penicillium genus elucidates a diverse pangenome and 15 lateral gene transfer events.</title>
        <authorList>
            <person name="Petersen C."/>
            <person name="Sorensen T."/>
            <person name="Nielsen M.R."/>
            <person name="Sondergaard T.E."/>
            <person name="Sorensen J.L."/>
            <person name="Fitzpatrick D.A."/>
            <person name="Frisvad J.C."/>
            <person name="Nielsen K.L."/>
        </authorList>
    </citation>
    <scope>NUCLEOTIDE SEQUENCE</scope>
    <source>
        <strain evidence="8">IBT 15450</strain>
    </source>
</reference>